<accession>A0A848G3E2</accession>
<keyword evidence="2" id="KW-1185">Reference proteome</keyword>
<evidence type="ECO:0000313" key="1">
    <source>
        <dbReference type="EMBL" id="NML26737.1"/>
    </source>
</evidence>
<dbReference type="Proteomes" id="UP000580043">
    <property type="component" value="Unassembled WGS sequence"/>
</dbReference>
<evidence type="ECO:0000313" key="2">
    <source>
        <dbReference type="Proteomes" id="UP000580043"/>
    </source>
</evidence>
<gene>
    <name evidence="1" type="ORF">HHL15_13360</name>
</gene>
<organism evidence="1 2">
    <name type="scientific">Zoogloea dura</name>
    <dbReference type="NCBI Taxonomy" id="2728840"/>
    <lineage>
        <taxon>Bacteria</taxon>
        <taxon>Pseudomonadati</taxon>
        <taxon>Pseudomonadota</taxon>
        <taxon>Betaproteobacteria</taxon>
        <taxon>Rhodocyclales</taxon>
        <taxon>Zoogloeaceae</taxon>
        <taxon>Zoogloea</taxon>
    </lineage>
</organism>
<comment type="caution">
    <text evidence="1">The sequence shown here is derived from an EMBL/GenBank/DDBJ whole genome shotgun (WGS) entry which is preliminary data.</text>
</comment>
<sequence>MFNQFSTQILERLHGKKLPVVFQETTGVSERTWRNRIKNGWNPGSEELEKLTGQMAVCATEIIKAKGGWTENEVQDIFFRSPSRRAGIGLPTADLIFWFSPGFGKGYLESIAVASQFDLYCSAFSDAVKACDTNAARKVLLDCLEWLMSFCASDAEEDEDVQELREKLLAAEGLGGLLESAKPLVDQLLFLILSVWDVEFCSHYTGGKIEPFPLFKLVMPCLSPTIELESGSNRFLRDGKPPKRGVFEKSTARLLDFLAVLSCWRRNRVPPDKLPAVKEMAAWFKEDPGRITSWRDETTLFTYSHFLSVWQSACVPDKRGRCPEAPAPMLVVAHLLSPLLVREKGKVTQWIVCGDGYERWWKRILDRLTAKGLKFGSTPWPKCLTDQSVGNRLLESWLSSQSSGRSSQPLDSQ</sequence>
<dbReference type="RefSeq" id="WP_169146271.1">
    <property type="nucleotide sequence ID" value="NZ_JABBGA010000009.1"/>
</dbReference>
<dbReference type="AlphaFoldDB" id="A0A848G3E2"/>
<dbReference type="EMBL" id="JABBGA010000009">
    <property type="protein sequence ID" value="NML26737.1"/>
    <property type="molecule type" value="Genomic_DNA"/>
</dbReference>
<proteinExistence type="predicted"/>
<name>A0A848G3E2_9RHOO</name>
<protein>
    <submittedName>
        <fullName evidence="1">Uncharacterized protein</fullName>
    </submittedName>
</protein>
<reference evidence="1 2" key="1">
    <citation type="submission" date="2020-04" db="EMBL/GenBank/DDBJ databases">
        <title>Zoogloea sp. G-4-1-14 isolated from soil.</title>
        <authorList>
            <person name="Dahal R.H."/>
        </authorList>
    </citation>
    <scope>NUCLEOTIDE SEQUENCE [LARGE SCALE GENOMIC DNA]</scope>
    <source>
        <strain evidence="1 2">G-4-1-14</strain>
    </source>
</reference>